<evidence type="ECO:0000313" key="3">
    <source>
        <dbReference type="Proteomes" id="UP001190700"/>
    </source>
</evidence>
<reference evidence="2 3" key="1">
    <citation type="journal article" date="2015" name="Genome Biol. Evol.">
        <title>Comparative Genomics of a Bacterivorous Green Alga Reveals Evolutionary Causalities and Consequences of Phago-Mixotrophic Mode of Nutrition.</title>
        <authorList>
            <person name="Burns J.A."/>
            <person name="Paasch A."/>
            <person name="Narechania A."/>
            <person name="Kim E."/>
        </authorList>
    </citation>
    <scope>NUCLEOTIDE SEQUENCE [LARGE SCALE GENOMIC DNA]</scope>
    <source>
        <strain evidence="2 3">PLY_AMNH</strain>
    </source>
</reference>
<name>A0AAE0BCT9_9CHLO</name>
<accession>A0AAE0BCT9</accession>
<evidence type="ECO:0000256" key="1">
    <source>
        <dbReference type="SAM" id="MobiDB-lite"/>
    </source>
</evidence>
<comment type="caution">
    <text evidence="2">The sequence shown here is derived from an EMBL/GenBank/DDBJ whole genome shotgun (WGS) entry which is preliminary data.</text>
</comment>
<proteinExistence type="predicted"/>
<sequence>MEDMLAEAAAAAAAEAELENMSASQDEEEAAFTQEGVSASNTRGMGWAQAVYAIPRALLHHLFCELKLGERLKEASALAVGDGPDSSIDGVDGRGHHKAARY</sequence>
<dbReference type="Proteomes" id="UP001190700">
    <property type="component" value="Unassembled WGS sequence"/>
</dbReference>
<feature type="region of interest" description="Disordered" evidence="1">
    <location>
        <begin position="16"/>
        <end position="37"/>
    </location>
</feature>
<evidence type="ECO:0000313" key="2">
    <source>
        <dbReference type="EMBL" id="KAK3233540.1"/>
    </source>
</evidence>
<dbReference type="EMBL" id="LGRX02035686">
    <property type="protein sequence ID" value="KAK3233540.1"/>
    <property type="molecule type" value="Genomic_DNA"/>
</dbReference>
<dbReference type="AlphaFoldDB" id="A0AAE0BCT9"/>
<keyword evidence="3" id="KW-1185">Reference proteome</keyword>
<protein>
    <submittedName>
        <fullName evidence="2">Uncharacterized protein</fullName>
    </submittedName>
</protein>
<feature type="region of interest" description="Disordered" evidence="1">
    <location>
        <begin position="78"/>
        <end position="102"/>
    </location>
</feature>
<gene>
    <name evidence="2" type="ORF">CYMTET_56173</name>
</gene>
<organism evidence="2 3">
    <name type="scientific">Cymbomonas tetramitiformis</name>
    <dbReference type="NCBI Taxonomy" id="36881"/>
    <lineage>
        <taxon>Eukaryota</taxon>
        <taxon>Viridiplantae</taxon>
        <taxon>Chlorophyta</taxon>
        <taxon>Pyramimonadophyceae</taxon>
        <taxon>Pyramimonadales</taxon>
        <taxon>Pyramimonadaceae</taxon>
        <taxon>Cymbomonas</taxon>
    </lineage>
</organism>